<dbReference type="AlphaFoldDB" id="A0A8H3X940"/>
<accession>A0A8H3X940</accession>
<reference evidence="2 3" key="1">
    <citation type="journal article" date="2019" name="Environ. Microbiol.">
        <title>At the nexus of three kingdoms: the genome of the mycorrhizal fungus Gigaspora margarita provides insights into plant, endobacterial and fungal interactions.</title>
        <authorList>
            <person name="Venice F."/>
            <person name="Ghignone S."/>
            <person name="Salvioli di Fossalunga A."/>
            <person name="Amselem J."/>
            <person name="Novero M."/>
            <person name="Xianan X."/>
            <person name="Sedzielewska Toro K."/>
            <person name="Morin E."/>
            <person name="Lipzen A."/>
            <person name="Grigoriev I.V."/>
            <person name="Henrissat B."/>
            <person name="Martin F.M."/>
            <person name="Bonfante P."/>
        </authorList>
    </citation>
    <scope>NUCLEOTIDE SEQUENCE [LARGE SCALE GENOMIC DNA]</scope>
    <source>
        <strain evidence="2 3">BEG34</strain>
    </source>
</reference>
<proteinExistence type="predicted"/>
<dbReference type="InterPro" id="IPR039891">
    <property type="entry name" value="VWA8"/>
</dbReference>
<dbReference type="SUPFAM" id="SSF52540">
    <property type="entry name" value="P-loop containing nucleoside triphosphate hydrolases"/>
    <property type="match status" value="2"/>
</dbReference>
<evidence type="ECO:0000313" key="2">
    <source>
        <dbReference type="EMBL" id="KAF0424020.1"/>
    </source>
</evidence>
<dbReference type="GO" id="GO:0016887">
    <property type="term" value="F:ATP hydrolysis activity"/>
    <property type="evidence" value="ECO:0007669"/>
    <property type="project" value="InterPro"/>
</dbReference>
<dbReference type="Pfam" id="PF07728">
    <property type="entry name" value="AAA_5"/>
    <property type="match status" value="2"/>
</dbReference>
<dbReference type="GO" id="GO:0005524">
    <property type="term" value="F:ATP binding"/>
    <property type="evidence" value="ECO:0007669"/>
    <property type="project" value="InterPro"/>
</dbReference>
<dbReference type="GO" id="GO:0005737">
    <property type="term" value="C:cytoplasm"/>
    <property type="evidence" value="ECO:0007669"/>
    <property type="project" value="TreeGrafter"/>
</dbReference>
<feature type="domain" description="ATPase dynein-related AAA" evidence="1">
    <location>
        <begin position="91"/>
        <end position="247"/>
    </location>
</feature>
<dbReference type="Gene3D" id="3.40.50.300">
    <property type="entry name" value="P-loop containing nucleotide triphosphate hydrolases"/>
    <property type="match status" value="2"/>
</dbReference>
<dbReference type="OrthoDB" id="5186at2759"/>
<dbReference type="EMBL" id="WTPW01001660">
    <property type="protein sequence ID" value="KAF0424020.1"/>
    <property type="molecule type" value="Genomic_DNA"/>
</dbReference>
<dbReference type="PANTHER" id="PTHR21610:SF9">
    <property type="entry name" value="VON WILLEBRAND FACTOR A DOMAIN-CONTAINING PROTEIN 8"/>
    <property type="match status" value="1"/>
</dbReference>
<sequence length="569" mass="64688">MSEKDNDIIVAQRRLEHFNKALKSQDSLSNDSSIDSESSASTIRIGDVTLKISDPKNPELVPYYVKPLFEDSQEVLRHLRWMMQKEKLGQDIFLIGPPGPLRRSIVLRYAQLTNREIEYVPLSKDCTDSDLKQRREISGGTAYYVDQACVRAAIHGRILILDGIEKAERNVLPILNNLLENREMVLEDGRFLVHPKRYASLAESNSKVNMDGWKLVKVSEHFIVIALGLPVPPYIGHSLDPPLRSRFQCRDVKQPEFDSQIKHLHRIAPNANSEIVERLVSVANVLGNLRYENSGGITIPEFPIQLIQVYVCKKFSQLNFGFYLFLSNVEQKSVIEATYHRFGMRGFDLEKISTNDIQQDETIFQCMPGYNITNIRMSSDVKTTIGSELPIYKFELDFQQIDHNKIHHANIFGGSDELLMLIAHSVGDFCLIGEKGVGKTALMRYFATKLGYNIEYIPLYKDMSSRDLLQRRNTTFADGIDTLSGGTLMVLERLIKEREISLPDGKQLIPPARYEKLIQKHGLTHESLGKKGIYATHPAFRIVALGRPGSWLTPEIVAMFQFIVILPLN</sequence>
<protein>
    <submittedName>
        <fullName evidence="2">AAA domain-containing protein</fullName>
    </submittedName>
</protein>
<evidence type="ECO:0000313" key="3">
    <source>
        <dbReference type="Proteomes" id="UP000439903"/>
    </source>
</evidence>
<dbReference type="Proteomes" id="UP000439903">
    <property type="component" value="Unassembled WGS sequence"/>
</dbReference>
<dbReference type="InterPro" id="IPR027417">
    <property type="entry name" value="P-loop_NTPase"/>
</dbReference>
<keyword evidence="3" id="KW-1185">Reference proteome</keyword>
<evidence type="ECO:0000259" key="1">
    <source>
        <dbReference type="Pfam" id="PF07728"/>
    </source>
</evidence>
<dbReference type="FunFam" id="3.40.50.300:FF:000587">
    <property type="entry name" value="von Willebrand factor A domain containing 8"/>
    <property type="match status" value="1"/>
</dbReference>
<name>A0A8H3X940_GIGMA</name>
<feature type="domain" description="ATPase dynein-related AAA" evidence="1">
    <location>
        <begin position="428"/>
        <end position="474"/>
    </location>
</feature>
<gene>
    <name evidence="2" type="ORF">F8M41_006666</name>
</gene>
<comment type="caution">
    <text evidence="2">The sequence shown here is derived from an EMBL/GenBank/DDBJ whole genome shotgun (WGS) entry which is preliminary data.</text>
</comment>
<dbReference type="InterPro" id="IPR011704">
    <property type="entry name" value="ATPase_dyneun-rel_AAA"/>
</dbReference>
<organism evidence="2 3">
    <name type="scientific">Gigaspora margarita</name>
    <dbReference type="NCBI Taxonomy" id="4874"/>
    <lineage>
        <taxon>Eukaryota</taxon>
        <taxon>Fungi</taxon>
        <taxon>Fungi incertae sedis</taxon>
        <taxon>Mucoromycota</taxon>
        <taxon>Glomeromycotina</taxon>
        <taxon>Glomeromycetes</taxon>
        <taxon>Diversisporales</taxon>
        <taxon>Gigasporaceae</taxon>
        <taxon>Gigaspora</taxon>
    </lineage>
</organism>
<dbReference type="PANTHER" id="PTHR21610">
    <property type="entry name" value="VON WILLEBRAND FACTOR A DOMAIN-CONTAINING PROTEIN 8"/>
    <property type="match status" value="1"/>
</dbReference>